<dbReference type="SUPFAM" id="SSF53383">
    <property type="entry name" value="PLP-dependent transferases"/>
    <property type="match status" value="1"/>
</dbReference>
<dbReference type="AlphaFoldDB" id="A0A399T4X8"/>
<dbReference type="GO" id="GO:0004124">
    <property type="term" value="F:cysteine synthase activity"/>
    <property type="evidence" value="ECO:0007669"/>
    <property type="project" value="TreeGrafter"/>
</dbReference>
<gene>
    <name evidence="7" type="ORF">D1614_04320</name>
</gene>
<keyword evidence="4 5" id="KW-0663">Pyridoxal phosphate</keyword>
<dbReference type="PANTHER" id="PTHR43797">
    <property type="entry name" value="HOMOCYSTEINE/CYSTEINE SYNTHASE"/>
    <property type="match status" value="1"/>
</dbReference>
<dbReference type="GO" id="GO:0071269">
    <property type="term" value="P:L-homocysteine biosynthetic process"/>
    <property type="evidence" value="ECO:0007669"/>
    <property type="project" value="TreeGrafter"/>
</dbReference>
<dbReference type="GO" id="GO:0019346">
    <property type="term" value="P:transsulfuration"/>
    <property type="evidence" value="ECO:0007669"/>
    <property type="project" value="InterPro"/>
</dbReference>
<protein>
    <submittedName>
        <fullName evidence="7">O-acetylhomoserine aminocarboxypropyltransferase/cysteine synthase</fullName>
    </submittedName>
</protein>
<evidence type="ECO:0000256" key="2">
    <source>
        <dbReference type="ARBA" id="ARBA00009077"/>
    </source>
</evidence>
<dbReference type="InterPro" id="IPR015422">
    <property type="entry name" value="PyrdxlP-dep_Trfase_small"/>
</dbReference>
<dbReference type="InterPro" id="IPR000277">
    <property type="entry name" value="Cys/Met-Metab_PyrdxlP-dep_enz"/>
</dbReference>
<dbReference type="InterPro" id="IPR015424">
    <property type="entry name" value="PyrdxlP-dep_Trfase"/>
</dbReference>
<dbReference type="GO" id="GO:0005737">
    <property type="term" value="C:cytoplasm"/>
    <property type="evidence" value="ECO:0007669"/>
    <property type="project" value="TreeGrafter"/>
</dbReference>
<feature type="modified residue" description="N6-(pyridoxal phosphate)lysine" evidence="5">
    <location>
        <position position="219"/>
    </location>
</feature>
<evidence type="ECO:0000256" key="4">
    <source>
        <dbReference type="ARBA" id="ARBA00022898"/>
    </source>
</evidence>
<evidence type="ECO:0000256" key="1">
    <source>
        <dbReference type="ARBA" id="ARBA00001933"/>
    </source>
</evidence>
<reference evidence="7 8" key="1">
    <citation type="submission" date="2018-08" db="EMBL/GenBank/DDBJ databases">
        <title>Pallidiluteibacterium maritimus gen. nov., sp. nov., isolated from coastal sediment.</title>
        <authorList>
            <person name="Zhou L.Y."/>
        </authorList>
    </citation>
    <scope>NUCLEOTIDE SEQUENCE [LARGE SCALE GENOMIC DNA]</scope>
    <source>
        <strain evidence="7 8">XSD2</strain>
    </source>
</reference>
<dbReference type="PIRSF" id="PIRSF001434">
    <property type="entry name" value="CGS"/>
    <property type="match status" value="1"/>
</dbReference>
<dbReference type="Pfam" id="PF01053">
    <property type="entry name" value="Cys_Met_Meta_PP"/>
    <property type="match status" value="1"/>
</dbReference>
<accession>A0A399T4X8</accession>
<dbReference type="OrthoDB" id="9803729at2"/>
<name>A0A399T4X8_9BACT</name>
<dbReference type="Proteomes" id="UP000265926">
    <property type="component" value="Unassembled WGS sequence"/>
</dbReference>
<dbReference type="Gene3D" id="3.90.1150.10">
    <property type="entry name" value="Aspartate Aminotransferase, domain 1"/>
    <property type="match status" value="1"/>
</dbReference>
<keyword evidence="8" id="KW-1185">Reference proteome</keyword>
<evidence type="ECO:0000256" key="3">
    <source>
        <dbReference type="ARBA" id="ARBA00022679"/>
    </source>
</evidence>
<evidence type="ECO:0000313" key="7">
    <source>
        <dbReference type="EMBL" id="RIJ49975.1"/>
    </source>
</evidence>
<dbReference type="GO" id="GO:0003961">
    <property type="term" value="F:O-acetylhomoserine aminocarboxypropyltransferase activity"/>
    <property type="evidence" value="ECO:0007669"/>
    <property type="project" value="TreeGrafter"/>
</dbReference>
<dbReference type="FunFam" id="3.40.640.10:FF:000046">
    <property type="entry name" value="Cystathionine gamma-lyase"/>
    <property type="match status" value="1"/>
</dbReference>
<dbReference type="Gene3D" id="3.40.640.10">
    <property type="entry name" value="Type I PLP-dependent aspartate aminotransferase-like (Major domain)"/>
    <property type="match status" value="1"/>
</dbReference>
<evidence type="ECO:0000313" key="8">
    <source>
        <dbReference type="Proteomes" id="UP000265926"/>
    </source>
</evidence>
<dbReference type="InterPro" id="IPR006235">
    <property type="entry name" value="OAc-hSer/O-AcSer_sulfhydrylase"/>
</dbReference>
<dbReference type="PANTHER" id="PTHR43797:SF2">
    <property type="entry name" value="HOMOCYSTEINE_CYSTEINE SYNTHASE"/>
    <property type="match status" value="1"/>
</dbReference>
<comment type="cofactor">
    <cofactor evidence="1 6">
        <name>pyridoxal 5'-phosphate</name>
        <dbReference type="ChEBI" id="CHEBI:597326"/>
    </cofactor>
</comment>
<dbReference type="GO" id="GO:0030170">
    <property type="term" value="F:pyridoxal phosphate binding"/>
    <property type="evidence" value="ECO:0007669"/>
    <property type="project" value="InterPro"/>
</dbReference>
<dbReference type="GO" id="GO:0006535">
    <property type="term" value="P:cysteine biosynthetic process from serine"/>
    <property type="evidence" value="ECO:0007669"/>
    <property type="project" value="TreeGrafter"/>
</dbReference>
<organism evidence="7 8">
    <name type="scientific">Maribellus luteus</name>
    <dbReference type="NCBI Taxonomy" id="2305463"/>
    <lineage>
        <taxon>Bacteria</taxon>
        <taxon>Pseudomonadati</taxon>
        <taxon>Bacteroidota</taxon>
        <taxon>Bacteroidia</taxon>
        <taxon>Marinilabiliales</taxon>
        <taxon>Prolixibacteraceae</taxon>
        <taxon>Maribellus</taxon>
    </lineage>
</organism>
<sequence length="423" mass="46861">MLLNCFFGKILKMKQPGFTTTSLNVPYPKPDPHNALHMPLYEAVAFEFDSAEQIEANFKGEYIAHVYSRTSSPTVEYFELKLKALTGSHGVIALSSGMAAISNTILALTKAGDNIISGSRLFGHTYALFNQTLAEFGLECRFSELRNEKDIEKLIDKNTRAIYFETVTNPQLDIADIEMLARIAQKHDILLIADSTITPPNVFRAADFGVNIEVISTTKHISGGATSFGGAIIDHGNFDWTLNPNLGSYTEKFGKNALIAKIRKNIYRNTGGSMSPQTARNMSQGLDMLELRVEKCYQNCMVLGSYLHSNPKVTVVNYPGLEGDPGFDAAKKYFKGVPGTIISFDLESKEACYSFMNKLKVVRRATNLGDNKTLIIHPHSTIYAEFPLEERAAANIRDTMMRLSVGIENVDDLIADIEQATKE</sequence>
<comment type="similarity">
    <text evidence="2 6">Belongs to the trans-sulfuration enzymes family.</text>
</comment>
<comment type="caution">
    <text evidence="7">The sequence shown here is derived from an EMBL/GenBank/DDBJ whole genome shotgun (WGS) entry which is preliminary data.</text>
</comment>
<evidence type="ECO:0000256" key="5">
    <source>
        <dbReference type="PIRSR" id="PIRSR001434-2"/>
    </source>
</evidence>
<proteinExistence type="inferred from homology"/>
<evidence type="ECO:0000256" key="6">
    <source>
        <dbReference type="RuleBase" id="RU362118"/>
    </source>
</evidence>
<dbReference type="InterPro" id="IPR015421">
    <property type="entry name" value="PyrdxlP-dep_Trfase_major"/>
</dbReference>
<dbReference type="EMBL" id="QWGR01000002">
    <property type="protein sequence ID" value="RIJ49975.1"/>
    <property type="molecule type" value="Genomic_DNA"/>
</dbReference>
<keyword evidence="3 7" id="KW-0808">Transferase</keyword>